<comment type="similarity">
    <text evidence="7">Belongs to the glycosyl hydrolase 24 family.</text>
</comment>
<dbReference type="Pfam" id="PF00959">
    <property type="entry name" value="Phage_lysozyme"/>
    <property type="match status" value="1"/>
</dbReference>
<evidence type="ECO:0000256" key="6">
    <source>
        <dbReference type="ARBA" id="ARBA00023295"/>
    </source>
</evidence>
<protein>
    <recommendedName>
        <fullName evidence="7">Lysozyme</fullName>
        <ecNumber evidence="7">3.2.1.17</ecNumber>
    </recommendedName>
</protein>
<keyword evidence="9" id="KW-1185">Reference proteome</keyword>
<dbReference type="CDD" id="cd00737">
    <property type="entry name" value="lyz_endolysin_autolysin"/>
    <property type="match status" value="1"/>
</dbReference>
<evidence type="ECO:0000256" key="3">
    <source>
        <dbReference type="ARBA" id="ARBA00022638"/>
    </source>
</evidence>
<comment type="caution">
    <text evidence="8">The sequence shown here is derived from an EMBL/GenBank/DDBJ whole genome shotgun (WGS) entry which is preliminary data.</text>
</comment>
<evidence type="ECO:0000256" key="5">
    <source>
        <dbReference type="ARBA" id="ARBA00023200"/>
    </source>
</evidence>
<dbReference type="InterPro" id="IPR023347">
    <property type="entry name" value="Lysozyme_dom_sf"/>
</dbReference>
<dbReference type="SUPFAM" id="SSF53955">
    <property type="entry name" value="Lysozyme-like"/>
    <property type="match status" value="1"/>
</dbReference>
<accession>F3QSN7</accession>
<dbReference type="eggNOG" id="COG3772">
    <property type="taxonomic scope" value="Bacteria"/>
</dbReference>
<dbReference type="GO" id="GO:0003796">
    <property type="term" value="F:lysozyme activity"/>
    <property type="evidence" value="ECO:0007669"/>
    <property type="project" value="UniProtKB-EC"/>
</dbReference>
<dbReference type="GO" id="GO:0016998">
    <property type="term" value="P:cell wall macromolecule catabolic process"/>
    <property type="evidence" value="ECO:0007669"/>
    <property type="project" value="InterPro"/>
</dbReference>
<keyword evidence="2 7" id="KW-0929">Antimicrobial</keyword>
<dbReference type="InterPro" id="IPR033907">
    <property type="entry name" value="Endolysin_autolysin"/>
</dbReference>
<dbReference type="InterPro" id="IPR034690">
    <property type="entry name" value="Endolysin_T4_type"/>
</dbReference>
<dbReference type="PANTHER" id="PTHR38107">
    <property type="match status" value="1"/>
</dbReference>
<evidence type="ECO:0000256" key="4">
    <source>
        <dbReference type="ARBA" id="ARBA00022801"/>
    </source>
</evidence>
<evidence type="ECO:0000313" key="9">
    <source>
        <dbReference type="Proteomes" id="UP000005546"/>
    </source>
</evidence>
<dbReference type="EC" id="3.2.1.17" evidence="7"/>
<evidence type="ECO:0000256" key="7">
    <source>
        <dbReference type="RuleBase" id="RU003788"/>
    </source>
</evidence>
<name>F3QSN7_9BACT</name>
<comment type="catalytic activity">
    <reaction evidence="1 7">
        <text>Hydrolysis of (1-&gt;4)-beta-linkages between N-acetylmuramic acid and N-acetyl-D-glucosamine residues in a peptidoglycan and between N-acetyl-D-glucosamine residues in chitodextrins.</text>
        <dbReference type="EC" id="3.2.1.17"/>
    </reaction>
</comment>
<dbReference type="InterPro" id="IPR051018">
    <property type="entry name" value="Bacteriophage_GH24"/>
</dbReference>
<dbReference type="STRING" id="762982.HMPREF9442_01197"/>
<dbReference type="HAMAP" id="MF_04110">
    <property type="entry name" value="ENDOLYSIN_T4"/>
    <property type="match status" value="1"/>
</dbReference>
<proteinExistence type="inferred from homology"/>
<dbReference type="Gene3D" id="1.10.530.40">
    <property type="match status" value="1"/>
</dbReference>
<dbReference type="Proteomes" id="UP000005546">
    <property type="component" value="Unassembled WGS sequence"/>
</dbReference>
<evidence type="ECO:0000256" key="1">
    <source>
        <dbReference type="ARBA" id="ARBA00000632"/>
    </source>
</evidence>
<dbReference type="HOGENOM" id="CLU_091641_3_3_10"/>
<dbReference type="GO" id="GO:0042742">
    <property type="term" value="P:defense response to bacterium"/>
    <property type="evidence" value="ECO:0007669"/>
    <property type="project" value="UniProtKB-KW"/>
</dbReference>
<dbReference type="AlphaFoldDB" id="F3QSN7"/>
<sequence length="171" mass="19198">MKNILVLRASLTGGDGKVKQKNVDMKASNTLIEAIKRFEGFRGTAYKCPAGVWTIGYGHTVGVKRGDKMTEGEAERQLRRDLAEYEAFVDKLGVTERQNKFDALVDFAYNLGCDALAGSTLLKKIRACAPDAEVRAEFMRWVYATVAGKKRKLDGLVKRRKWEADRFFNIA</sequence>
<keyword evidence="4 7" id="KW-0378">Hydrolase</keyword>
<keyword evidence="3 7" id="KW-0081">Bacteriolytic enzyme</keyword>
<dbReference type="GO" id="GO:0031640">
    <property type="term" value="P:killing of cells of another organism"/>
    <property type="evidence" value="ECO:0007669"/>
    <property type="project" value="UniProtKB-KW"/>
</dbReference>
<keyword evidence="5" id="KW-1035">Host cytoplasm</keyword>
<dbReference type="PANTHER" id="PTHR38107:SF3">
    <property type="entry name" value="LYSOZYME RRRD-RELATED"/>
    <property type="match status" value="1"/>
</dbReference>
<dbReference type="InterPro" id="IPR002196">
    <property type="entry name" value="Glyco_hydro_24"/>
</dbReference>
<keyword evidence="6 7" id="KW-0326">Glycosidase</keyword>
<reference evidence="8 9" key="1">
    <citation type="submission" date="2011-02" db="EMBL/GenBank/DDBJ databases">
        <authorList>
            <person name="Weinstock G."/>
            <person name="Sodergren E."/>
            <person name="Clifton S."/>
            <person name="Fulton L."/>
            <person name="Fulton B."/>
            <person name="Courtney L."/>
            <person name="Fronick C."/>
            <person name="Harrison M."/>
            <person name="Strong C."/>
            <person name="Farmer C."/>
            <person name="Delahaunty K."/>
            <person name="Markovic C."/>
            <person name="Hall O."/>
            <person name="Minx P."/>
            <person name="Tomlinson C."/>
            <person name="Mitreva M."/>
            <person name="Hou S."/>
            <person name="Chen J."/>
            <person name="Wollam A."/>
            <person name="Pepin K.H."/>
            <person name="Johnson M."/>
            <person name="Bhonagiri V."/>
            <person name="Zhang X."/>
            <person name="Suruliraj S."/>
            <person name="Warren W."/>
            <person name="Chinwalla A."/>
            <person name="Mardis E.R."/>
            <person name="Wilson R.K."/>
        </authorList>
    </citation>
    <scope>NUCLEOTIDE SEQUENCE [LARGE SCALE GENOMIC DNA]</scope>
    <source>
        <strain evidence="8 9">YIT 11841</strain>
    </source>
</reference>
<dbReference type="InterPro" id="IPR023346">
    <property type="entry name" value="Lysozyme-like_dom_sf"/>
</dbReference>
<evidence type="ECO:0000313" key="8">
    <source>
        <dbReference type="EMBL" id="EGG55324.1"/>
    </source>
</evidence>
<dbReference type="EMBL" id="AFBR01000028">
    <property type="protein sequence ID" value="EGG55324.1"/>
    <property type="molecule type" value="Genomic_DNA"/>
</dbReference>
<organism evidence="8 9">
    <name type="scientific">Paraprevotella xylaniphila YIT 11841</name>
    <dbReference type="NCBI Taxonomy" id="762982"/>
    <lineage>
        <taxon>Bacteria</taxon>
        <taxon>Pseudomonadati</taxon>
        <taxon>Bacteroidota</taxon>
        <taxon>Bacteroidia</taxon>
        <taxon>Bacteroidales</taxon>
        <taxon>Prevotellaceae</taxon>
        <taxon>Paraprevotella</taxon>
    </lineage>
</organism>
<gene>
    <name evidence="8" type="ORF">HMPREF9442_01197</name>
</gene>
<dbReference type="GO" id="GO:0009253">
    <property type="term" value="P:peptidoglycan catabolic process"/>
    <property type="evidence" value="ECO:0007669"/>
    <property type="project" value="InterPro"/>
</dbReference>
<evidence type="ECO:0000256" key="2">
    <source>
        <dbReference type="ARBA" id="ARBA00022529"/>
    </source>
</evidence>